<proteinExistence type="predicted"/>
<accession>A0A3Q9FM23</accession>
<protein>
    <recommendedName>
        <fullName evidence="2">SGNH hydrolase-type esterase domain-containing protein</fullName>
    </recommendedName>
</protein>
<dbReference type="InterPro" id="IPR051532">
    <property type="entry name" value="Ester_Hydrolysis_Enzymes"/>
</dbReference>
<dbReference type="SUPFAM" id="SSF49452">
    <property type="entry name" value="Starch-binding domain-like"/>
    <property type="match status" value="1"/>
</dbReference>
<dbReference type="Gene3D" id="3.40.50.1110">
    <property type="entry name" value="SGNH hydrolase"/>
    <property type="match status" value="1"/>
</dbReference>
<dbReference type="Pfam" id="PF13472">
    <property type="entry name" value="Lipase_GDSL_2"/>
    <property type="match status" value="1"/>
</dbReference>
<dbReference type="AlphaFoldDB" id="A0A3Q9FM23"/>
<dbReference type="GO" id="GO:0030246">
    <property type="term" value="F:carbohydrate binding"/>
    <property type="evidence" value="ECO:0007669"/>
    <property type="project" value="InterPro"/>
</dbReference>
<keyword evidence="4" id="KW-1185">Reference proteome</keyword>
<sequence>MKNLFYILLLFTLPSYASKVTFRVDMTGEKVHTEGIHLSGNVNNWKLKETQLINTTGTIYEVTLEVETNKTYEYKYFNGTDWNTGEYAFGPCANGGFRTIRVDGDTILPIVPFNGCAEKFNLKDKIRVACVGNSITYGHGIPERYANCYPTQLQHRLGDNYLVNNFGNSGRTLSKGVNDSYWVTAAFKQSHTIFLPNKVVIMLGTNDSKPQIWDIRKTYFEEDLNAFITSYASLASNPEIYLATPPMIYPNTFDIRNQIVEEEIIPILIKVAKERNIKIIPIHEVTKNMKSDFPDGVHPSTKGATVIAEEIYKVLIRE</sequence>
<dbReference type="PANTHER" id="PTHR30383">
    <property type="entry name" value="THIOESTERASE 1/PROTEASE 1/LYSOPHOSPHOLIPASE L1"/>
    <property type="match status" value="1"/>
</dbReference>
<dbReference type="InterPro" id="IPR013783">
    <property type="entry name" value="Ig-like_fold"/>
</dbReference>
<feature type="domain" description="SGNH hydrolase-type esterase" evidence="2">
    <location>
        <begin position="130"/>
        <end position="304"/>
    </location>
</feature>
<dbReference type="EMBL" id="CP034562">
    <property type="protein sequence ID" value="AZQ60877.1"/>
    <property type="molecule type" value="Genomic_DNA"/>
</dbReference>
<organism evidence="3 4">
    <name type="scientific">Flammeovirga pectinis</name>
    <dbReference type="NCBI Taxonomy" id="2494373"/>
    <lineage>
        <taxon>Bacteria</taxon>
        <taxon>Pseudomonadati</taxon>
        <taxon>Bacteroidota</taxon>
        <taxon>Cytophagia</taxon>
        <taxon>Cytophagales</taxon>
        <taxon>Flammeovirgaceae</taxon>
        <taxon>Flammeovirga</taxon>
    </lineage>
</organism>
<evidence type="ECO:0000313" key="4">
    <source>
        <dbReference type="Proteomes" id="UP000267268"/>
    </source>
</evidence>
<dbReference type="OrthoDB" id="9796689at2"/>
<dbReference type="InterPro" id="IPR013784">
    <property type="entry name" value="Carb-bd-like_fold"/>
</dbReference>
<feature type="chain" id="PRO_5018720655" description="SGNH hydrolase-type esterase domain-containing protein" evidence="1">
    <location>
        <begin position="18"/>
        <end position="318"/>
    </location>
</feature>
<dbReference type="Proteomes" id="UP000267268">
    <property type="component" value="Chromosome 1"/>
</dbReference>
<dbReference type="GO" id="GO:0004622">
    <property type="term" value="F:phosphatidylcholine lysophospholipase activity"/>
    <property type="evidence" value="ECO:0007669"/>
    <property type="project" value="TreeGrafter"/>
</dbReference>
<feature type="signal peptide" evidence="1">
    <location>
        <begin position="1"/>
        <end position="17"/>
    </location>
</feature>
<reference evidence="3 4" key="1">
    <citation type="submission" date="2018-12" db="EMBL/GenBank/DDBJ databases">
        <title>Flammeovirga pectinis sp. nov., isolated from the gut of the Korean scallop, Patinopecten yessoensis.</title>
        <authorList>
            <person name="Bae J.-W."/>
            <person name="Jeong Y.-S."/>
            <person name="Kang W."/>
        </authorList>
    </citation>
    <scope>NUCLEOTIDE SEQUENCE [LARGE SCALE GENOMIC DNA]</scope>
    <source>
        <strain evidence="3 4">L12M1</strain>
    </source>
</reference>
<dbReference type="InterPro" id="IPR013830">
    <property type="entry name" value="SGNH_hydro"/>
</dbReference>
<dbReference type="PANTHER" id="PTHR30383:SF5">
    <property type="entry name" value="SGNH HYDROLASE-TYPE ESTERASE DOMAIN-CONTAINING PROTEIN"/>
    <property type="match status" value="1"/>
</dbReference>
<keyword evidence="1" id="KW-0732">Signal</keyword>
<evidence type="ECO:0000256" key="1">
    <source>
        <dbReference type="SAM" id="SignalP"/>
    </source>
</evidence>
<dbReference type="Gene3D" id="2.60.40.10">
    <property type="entry name" value="Immunoglobulins"/>
    <property type="match status" value="1"/>
</dbReference>
<dbReference type="SUPFAM" id="SSF52266">
    <property type="entry name" value="SGNH hydrolase"/>
    <property type="match status" value="1"/>
</dbReference>
<evidence type="ECO:0000313" key="3">
    <source>
        <dbReference type="EMBL" id="AZQ60877.1"/>
    </source>
</evidence>
<evidence type="ECO:0000259" key="2">
    <source>
        <dbReference type="Pfam" id="PF13472"/>
    </source>
</evidence>
<dbReference type="InterPro" id="IPR036514">
    <property type="entry name" value="SGNH_hydro_sf"/>
</dbReference>
<gene>
    <name evidence="3" type="ORF">EI427_01210</name>
</gene>
<dbReference type="RefSeq" id="WP_126610846.1">
    <property type="nucleotide sequence ID" value="NZ_CP034562.1"/>
</dbReference>
<dbReference type="KEGG" id="fll:EI427_01210"/>
<name>A0A3Q9FM23_9BACT</name>